<dbReference type="GO" id="GO:0030036">
    <property type="term" value="P:actin cytoskeleton organization"/>
    <property type="evidence" value="ECO:0007669"/>
    <property type="project" value="TreeGrafter"/>
</dbReference>
<keyword evidence="7" id="KW-1185">Reference proteome</keyword>
<dbReference type="Pfam" id="PF00620">
    <property type="entry name" value="RhoGAP"/>
    <property type="match status" value="1"/>
</dbReference>
<dbReference type="SMART" id="SM00324">
    <property type="entry name" value="RhoGAP"/>
    <property type="match status" value="1"/>
</dbReference>
<dbReference type="InterPro" id="IPR013761">
    <property type="entry name" value="SAM/pointed_sf"/>
</dbReference>
<evidence type="ECO:0000259" key="4">
    <source>
        <dbReference type="PROSITE" id="PS50238"/>
    </source>
</evidence>
<reference evidence="6 7" key="1">
    <citation type="submission" date="2024-04" db="EMBL/GenBank/DDBJ databases">
        <authorList>
            <consortium name="Genoscope - CEA"/>
            <person name="William W."/>
        </authorList>
    </citation>
    <scope>NUCLEOTIDE SEQUENCE [LARGE SCALE GENOMIC DNA]</scope>
</reference>
<feature type="region of interest" description="Disordered" evidence="3">
    <location>
        <begin position="1026"/>
        <end position="1045"/>
    </location>
</feature>
<dbReference type="GO" id="GO:0008289">
    <property type="term" value="F:lipid binding"/>
    <property type="evidence" value="ECO:0007669"/>
    <property type="project" value="InterPro"/>
</dbReference>
<dbReference type="Gene3D" id="1.10.555.10">
    <property type="entry name" value="Rho GTPase activation protein"/>
    <property type="match status" value="1"/>
</dbReference>
<dbReference type="PROSITE" id="PS50238">
    <property type="entry name" value="RHOGAP"/>
    <property type="match status" value="1"/>
</dbReference>
<evidence type="ECO:0000256" key="3">
    <source>
        <dbReference type="SAM" id="MobiDB-lite"/>
    </source>
</evidence>
<dbReference type="EMBL" id="CAXITT010000087">
    <property type="protein sequence ID" value="CAL1531365.1"/>
    <property type="molecule type" value="Genomic_DNA"/>
</dbReference>
<feature type="region of interest" description="Disordered" evidence="3">
    <location>
        <begin position="1779"/>
        <end position="1803"/>
    </location>
</feature>
<feature type="region of interest" description="Disordered" evidence="3">
    <location>
        <begin position="681"/>
        <end position="709"/>
    </location>
</feature>
<feature type="region of interest" description="Disordered" evidence="3">
    <location>
        <begin position="443"/>
        <end position="502"/>
    </location>
</feature>
<dbReference type="SUPFAM" id="SSF55961">
    <property type="entry name" value="Bet v1-like"/>
    <property type="match status" value="1"/>
</dbReference>
<feature type="compositionally biased region" description="Low complexity" evidence="3">
    <location>
        <begin position="1740"/>
        <end position="1760"/>
    </location>
</feature>
<dbReference type="GO" id="GO:0005096">
    <property type="term" value="F:GTPase activator activity"/>
    <property type="evidence" value="ECO:0007669"/>
    <property type="project" value="UniProtKB-KW"/>
</dbReference>
<feature type="compositionally biased region" description="Basic and acidic residues" evidence="3">
    <location>
        <begin position="1588"/>
        <end position="1600"/>
    </location>
</feature>
<evidence type="ECO:0000313" key="6">
    <source>
        <dbReference type="EMBL" id="CAL1531365.1"/>
    </source>
</evidence>
<feature type="region of interest" description="Disordered" evidence="3">
    <location>
        <begin position="1484"/>
        <end position="1509"/>
    </location>
</feature>
<feature type="domain" description="Rho-GAP" evidence="4">
    <location>
        <begin position="1882"/>
        <end position="2087"/>
    </location>
</feature>
<comment type="caution">
    <text evidence="6">The sequence shown here is derived from an EMBL/GenBank/DDBJ whole genome shotgun (WGS) entry which is preliminary data.</text>
</comment>
<feature type="region of interest" description="Disordered" evidence="3">
    <location>
        <begin position="1684"/>
        <end position="1767"/>
    </location>
</feature>
<feature type="compositionally biased region" description="Basic residues" evidence="3">
    <location>
        <begin position="2045"/>
        <end position="2055"/>
    </location>
</feature>
<feature type="compositionally biased region" description="Polar residues" evidence="3">
    <location>
        <begin position="1237"/>
        <end position="1248"/>
    </location>
</feature>
<feature type="compositionally biased region" description="Polar residues" evidence="3">
    <location>
        <begin position="484"/>
        <end position="502"/>
    </location>
</feature>
<keyword evidence="2" id="KW-0597">Phosphoprotein</keyword>
<proteinExistence type="predicted"/>
<feature type="region of interest" description="Disordered" evidence="3">
    <location>
        <begin position="1552"/>
        <end position="1612"/>
    </location>
</feature>
<feature type="region of interest" description="Disordered" evidence="3">
    <location>
        <begin position="2043"/>
        <end position="2062"/>
    </location>
</feature>
<keyword evidence="1" id="KW-0343">GTPase activation</keyword>
<evidence type="ECO:0000256" key="2">
    <source>
        <dbReference type="ARBA" id="ARBA00022553"/>
    </source>
</evidence>
<dbReference type="CDD" id="cd09538">
    <property type="entry name" value="SAM_DLC1_2-like"/>
    <property type="match status" value="1"/>
</dbReference>
<feature type="compositionally biased region" description="Basic residues" evidence="3">
    <location>
        <begin position="681"/>
        <end position="692"/>
    </location>
</feature>
<feature type="compositionally biased region" description="Polar residues" evidence="3">
    <location>
        <begin position="1356"/>
        <end position="1374"/>
    </location>
</feature>
<organism evidence="6 7">
    <name type="scientific">Lymnaea stagnalis</name>
    <name type="common">Great pond snail</name>
    <name type="synonym">Helix stagnalis</name>
    <dbReference type="NCBI Taxonomy" id="6523"/>
    <lineage>
        <taxon>Eukaryota</taxon>
        <taxon>Metazoa</taxon>
        <taxon>Spiralia</taxon>
        <taxon>Lophotrochozoa</taxon>
        <taxon>Mollusca</taxon>
        <taxon>Gastropoda</taxon>
        <taxon>Heterobranchia</taxon>
        <taxon>Euthyneura</taxon>
        <taxon>Panpulmonata</taxon>
        <taxon>Hygrophila</taxon>
        <taxon>Lymnaeoidea</taxon>
        <taxon>Lymnaeidae</taxon>
        <taxon>Lymnaea</taxon>
    </lineage>
</organism>
<feature type="region of interest" description="Disordered" evidence="3">
    <location>
        <begin position="1161"/>
        <end position="1219"/>
    </location>
</feature>
<evidence type="ECO:0000256" key="1">
    <source>
        <dbReference type="ARBA" id="ARBA00022468"/>
    </source>
</evidence>
<feature type="non-terminal residue" evidence="6">
    <location>
        <position position="1"/>
    </location>
</feature>
<feature type="compositionally biased region" description="Polar residues" evidence="3">
    <location>
        <begin position="1195"/>
        <end position="1205"/>
    </location>
</feature>
<dbReference type="SUPFAM" id="SSF48350">
    <property type="entry name" value="GTPase activation domain, GAP"/>
    <property type="match status" value="1"/>
</dbReference>
<dbReference type="Pfam" id="PF01852">
    <property type="entry name" value="START"/>
    <property type="match status" value="1"/>
</dbReference>
<dbReference type="InterPro" id="IPR002913">
    <property type="entry name" value="START_lipid-bd_dom"/>
</dbReference>
<feature type="compositionally biased region" description="Basic and acidic residues" evidence="3">
    <location>
        <begin position="1209"/>
        <end position="1219"/>
    </location>
</feature>
<feature type="compositionally biased region" description="Polar residues" evidence="3">
    <location>
        <begin position="1170"/>
        <end position="1179"/>
    </location>
</feature>
<feature type="domain" description="START" evidence="5">
    <location>
        <begin position="2113"/>
        <end position="2289"/>
    </location>
</feature>
<feature type="compositionally biased region" description="Basic and acidic residues" evidence="3">
    <location>
        <begin position="457"/>
        <end position="467"/>
    </location>
</feature>
<dbReference type="GO" id="GO:0007165">
    <property type="term" value="P:signal transduction"/>
    <property type="evidence" value="ECO:0007669"/>
    <property type="project" value="InterPro"/>
</dbReference>
<sequence>SKVCCQNVGASVRAFILVDCQLCEGRHSALHVYSISGIKLKTDHMPLIPTQELFYLPPASIREDTIKRKDRSVSPKPPSVLEPSCGDMTPICTALVKPHQPVLPLKDALSHNSNVHVRSHRAPKDHLCSTRENTGAVMCSQDVLRQESSLGWHGRSSTDEDEDLNALLLSLEIFSITGQTNDEDFGGFRQDKNVKTKHETKENLGSDLSSSRCMSDNHLTKHSVSCHGGTSRLFYKGIPLEETYSHIVNKKPVRDKKTEAYLPACVSSGLRCLGLHDSGRSRLDSLDISQFKPCQSSHKSISGPWRTEDVNNSLQGPRVYRDTKAMDAPKVTKSREEGWLRDVLKMTESCTDVNSGDTLIHSTGFNDVEVNKRKSPVYSDLLGCDVSTGLGERDFRLWDSASGAVNTSNRVDDNSLPGSDTWVANSQIRHVGQQCNDDSVNDVKGAKHESNSTLFDGHTDNKCRDEMNSNSSSSYGELKEKPNRGSSATTIHISEGNTSQQNMTDLHLDNVLKYNISDVAAEIHVQKDFNVEGNRTSTISDPQGVLDTEENSRDISGTIEVSNNTVSNDIKSHLENYSEIKEIGQTLTTLHGNKLQGVTGRNYAKVSYQRSKSLHREEGRGKCGTEGTENTALSGSLRELAHLNIDVSQRLVNGECVFLVKNGSPELQVVVNSLTPVLSRRRRTRNTTRTGRHASGEGRTSPLTDSHKPLFHPDIGESAPWCGQCPDGEEQLPMFVRLRSHEGSPRSCSPQIHFATAEDSGEFNQSLRHISEKLSYESNAVDIDILNGLEAVNDTIRILESKSGLDLNTRSGHDDLAEELENNKSSLFLSPKLSHTWHGQSDNTRHRIAPRMGIGQIIADAAKNVPRPIASSSERTTSRQQQHSYTLPVISRTLLDAMHKRYCSHQYSRHSHSLKPFTILKIDPASSSRNQPITALRVEPCSVRNHEVHAAPPSPQFIARLRKLNSEFKASASGLLSSNPAPPSPALRPDYMPRQVPEQHDASECIEASPLDHAIHGDYVVAPKTERQHPRLQESETDSNNGTTPIIPRSPLGLEEMLNHGHKQAELEAVEALKWLRAAGFPQYAQMFDDGQFPIELTFVEKDHDFLDTDSLKSLFRRLETLNKYAGMKIHSHSRKKGTSEEDEEEDLCALSEKWEYQKSARRWSRKEQQSPCTTSPKTFENRAGSHDSLLADQDSGSQTGNSPLLDSKMPHREDASSHWDHRVHLQGQTILPEVSSGYSHSTESSVSPPLRRAASERVKPTKNLWKKMEGMKSKKSRGGQRNIVEISGPVVANKENMQAKLQKFNCRDISPTSDTPQKSDDVKAGHGFSSPTSSPTATSPNSGQGSPFRSRHAPVSQSLKTRPTPSSHASSPNADHDSSLKEFYSVHSQFLQTLQSAQQQETGVVKKNKSDSNLQEIFILPQNHQPGRFPTVLQNGYIETDSATSHGSVVKDLASLPDSPDGVSFVHGHRVSFYDNWLPADGQTSNIPEESPLHSSTHETNCGTRGNSYSATSAIDSLDGVIQSRSFQSHTLDSIRESRGSSVLSNSDSLIKTGLTDRDSGREVSDRTEDHNTVSRTLTPNQGVVARDSRLGKSSRESSIESTSSNSGHVTHSASLDSYFLDSESQASSDTLKQDYHEFDLILQQLFDNIKELNSYVTKDKVEAPLITSPTWPLSIGNVTYHPSSTMPGGTSQGQLQLAMSGSNQPRYDLDSPVSPTSDLVMSPASPLSPRGVDESVDENSSSGGENQSSGGESSNSGSDDQEVDLSHDDSLDQITEVSMERRDSGVGHSLTRAPGDRRRKKLRWNSFQKCHRPDVTSRAMQINSLSVSQLVRLQKWSLLKLTGIMEKCLPVNKSGWNWMVPRFMKRQKAPDYSDKNVFGVPFTLMAQRTGQPLPQCVLYAMRYLRRTSQNAVGIFRKSGVKSKIQQLRDHLEAHPETTDFEDANAYNVADMLKTYFRDLPECLLTNKMSETFRSIYTYVPQPQRLEAIQAAILLLPDENREVLQSILLFLSDISSHESEHQMNASNLAVCFTPTVFQLGSRHMSSHSPKRNRKNAPGIPDPREILEQKAAHECLLMMITECKKLFTIPAQLFRQLQGQSLAHLEPAPLQDIGNSPAEVKAFGQERIQMVLKEAHDKNRGWVPAMVINDVEIFHRKPLDDCPLKEWKLVIDIEAPPIEVLRRIMHERHAWDEDLLSWSVVERLDPHSDIFQYVLNSMAPHPSRHFCILRYWRSDLTKGACALITMSVEHSDAMEVHGVWAIDLGSFFLMEPCGSGRSRLTYITRVDTR</sequence>
<feature type="compositionally biased region" description="Polar residues" evidence="3">
    <location>
        <begin position="1684"/>
        <end position="1707"/>
    </location>
</feature>
<dbReference type="InterPro" id="IPR023393">
    <property type="entry name" value="START-like_dom_sf"/>
</dbReference>
<dbReference type="Gene3D" id="3.30.530.20">
    <property type="match status" value="1"/>
</dbReference>
<evidence type="ECO:0000313" key="7">
    <source>
        <dbReference type="Proteomes" id="UP001497497"/>
    </source>
</evidence>
<feature type="region of interest" description="Disordered" evidence="3">
    <location>
        <begin position="1305"/>
        <end position="1379"/>
    </location>
</feature>
<name>A0AAV2HC63_LYMST</name>
<dbReference type="GO" id="GO:0035023">
    <property type="term" value="P:regulation of Rho protein signal transduction"/>
    <property type="evidence" value="ECO:0007669"/>
    <property type="project" value="TreeGrafter"/>
</dbReference>
<dbReference type="InterPro" id="IPR000198">
    <property type="entry name" value="RhoGAP_dom"/>
</dbReference>
<dbReference type="Gene3D" id="1.10.287.2070">
    <property type="match status" value="1"/>
</dbReference>
<dbReference type="PANTHER" id="PTHR12659">
    <property type="entry name" value="RHO-TYPE GTPASE ACTIVATING PROTEIN"/>
    <property type="match status" value="1"/>
</dbReference>
<evidence type="ECO:0000259" key="5">
    <source>
        <dbReference type="PROSITE" id="PS50848"/>
    </source>
</evidence>
<dbReference type="PANTHER" id="PTHR12659:SF7">
    <property type="entry name" value="CROSSVEINLESS C, ISOFORM C"/>
    <property type="match status" value="1"/>
</dbReference>
<feature type="compositionally biased region" description="Low complexity" evidence="3">
    <location>
        <begin position="1330"/>
        <end position="1343"/>
    </location>
</feature>
<feature type="region of interest" description="Disordered" evidence="3">
    <location>
        <begin position="1233"/>
        <end position="1259"/>
    </location>
</feature>
<gene>
    <name evidence="6" type="ORF">GSLYS_00005460001</name>
</gene>
<feature type="compositionally biased region" description="Basic and acidic residues" evidence="3">
    <location>
        <begin position="1556"/>
        <end position="1574"/>
    </location>
</feature>
<accession>A0AAV2HC63</accession>
<dbReference type="PROSITE" id="PS50848">
    <property type="entry name" value="START"/>
    <property type="match status" value="1"/>
</dbReference>
<dbReference type="Proteomes" id="UP001497497">
    <property type="component" value="Unassembled WGS sequence"/>
</dbReference>
<dbReference type="SUPFAM" id="SSF47769">
    <property type="entry name" value="SAM/Pointed domain"/>
    <property type="match status" value="1"/>
</dbReference>
<dbReference type="InterPro" id="IPR008936">
    <property type="entry name" value="Rho_GTPase_activation_prot"/>
</dbReference>
<protein>
    <submittedName>
        <fullName evidence="6">Uncharacterized protein</fullName>
    </submittedName>
</protein>